<dbReference type="GO" id="GO:0009092">
    <property type="term" value="P:homoserine metabolic process"/>
    <property type="evidence" value="ECO:0007669"/>
    <property type="project" value="TreeGrafter"/>
</dbReference>
<dbReference type="AlphaFoldDB" id="D9QQ78"/>
<dbReference type="NCBIfam" id="NF005262">
    <property type="entry name" value="PRK06765.1"/>
    <property type="match status" value="1"/>
</dbReference>
<evidence type="ECO:0000256" key="5">
    <source>
        <dbReference type="ARBA" id="ARBA00023167"/>
    </source>
</evidence>
<dbReference type="EMBL" id="CP002105">
    <property type="protein sequence ID" value="ADL12669.1"/>
    <property type="molecule type" value="Genomic_DNA"/>
</dbReference>
<evidence type="ECO:0000256" key="7">
    <source>
        <dbReference type="HAMAP-Rule" id="MF_00296"/>
    </source>
</evidence>
<dbReference type="InterPro" id="IPR000073">
    <property type="entry name" value="AB_hydrolase_1"/>
</dbReference>
<feature type="domain" description="AB hydrolase-1" evidence="9">
    <location>
        <begin position="58"/>
        <end position="342"/>
    </location>
</feature>
<dbReference type="FunFam" id="1.10.1740.110:FF:000001">
    <property type="entry name" value="Homoserine O-acetyltransferase"/>
    <property type="match status" value="1"/>
</dbReference>
<dbReference type="Proteomes" id="UP000001661">
    <property type="component" value="Chromosome"/>
</dbReference>
<accession>D9QQ78</accession>
<dbReference type="PANTHER" id="PTHR32268">
    <property type="entry name" value="HOMOSERINE O-ACETYLTRANSFERASE"/>
    <property type="match status" value="1"/>
</dbReference>
<comment type="caution">
    <text evidence="7">Lacks conserved residue(s) required for the propagation of feature annotation.</text>
</comment>
<dbReference type="GO" id="GO:0004414">
    <property type="term" value="F:homoserine O-acetyltransferase activity"/>
    <property type="evidence" value="ECO:0007669"/>
    <property type="project" value="UniProtKB-UniRule"/>
</dbReference>
<dbReference type="InterPro" id="IPR008220">
    <property type="entry name" value="HAT_MetX-like"/>
</dbReference>
<keyword evidence="11" id="KW-1185">Reference proteome</keyword>
<protein>
    <recommendedName>
        <fullName evidence="7">Homoserine O-acetyltransferase</fullName>
        <shortName evidence="7">HAT</shortName>
        <ecNumber evidence="7">2.3.1.31</ecNumber>
    </recommendedName>
    <alternativeName>
        <fullName evidence="7">Homoserine transacetylase</fullName>
        <shortName evidence="7">HTA</shortName>
    </alternativeName>
</protein>
<comment type="catalytic activity">
    <reaction evidence="7">
        <text>L-homoserine + acetyl-CoA = O-acetyl-L-homoserine + CoA</text>
        <dbReference type="Rhea" id="RHEA:13701"/>
        <dbReference type="ChEBI" id="CHEBI:57287"/>
        <dbReference type="ChEBI" id="CHEBI:57288"/>
        <dbReference type="ChEBI" id="CHEBI:57476"/>
        <dbReference type="ChEBI" id="CHEBI:57716"/>
        <dbReference type="EC" id="2.3.1.31"/>
    </reaction>
</comment>
<feature type="active site" description="Nucleophile" evidence="7 8">
    <location>
        <position position="163"/>
    </location>
</feature>
<keyword evidence="2 7" id="KW-0963">Cytoplasm</keyword>
<dbReference type="Gene3D" id="1.10.1740.110">
    <property type="match status" value="1"/>
</dbReference>
<name>D9QQ78_ACEAZ</name>
<keyword evidence="5 7" id="KW-0486">Methionine biosynthesis</keyword>
<dbReference type="SUPFAM" id="SSF53474">
    <property type="entry name" value="alpha/beta-Hydrolases"/>
    <property type="match status" value="1"/>
</dbReference>
<feature type="active site" evidence="7 8">
    <location>
        <position position="360"/>
    </location>
</feature>
<organism evidence="10 11">
    <name type="scientific">Acetohalobium arabaticum (strain ATCC 49924 / DSM 5501 / Z-7288)</name>
    <dbReference type="NCBI Taxonomy" id="574087"/>
    <lineage>
        <taxon>Bacteria</taxon>
        <taxon>Bacillati</taxon>
        <taxon>Bacillota</taxon>
        <taxon>Clostridia</taxon>
        <taxon>Halanaerobiales</taxon>
        <taxon>Halobacteroidaceae</taxon>
        <taxon>Acetohalobium</taxon>
    </lineage>
</organism>
<dbReference type="PANTHER" id="PTHR32268:SF11">
    <property type="entry name" value="HOMOSERINE O-ACETYLTRANSFERASE"/>
    <property type="match status" value="1"/>
</dbReference>
<dbReference type="NCBIfam" id="TIGR01392">
    <property type="entry name" value="homoserO_Ac_trn"/>
    <property type="match status" value="1"/>
</dbReference>
<gene>
    <name evidence="7" type="primary">metXA</name>
    <name evidence="10" type="ordered locus">Acear_1147</name>
</gene>
<evidence type="ECO:0000256" key="1">
    <source>
        <dbReference type="ARBA" id="ARBA00011738"/>
    </source>
</evidence>
<comment type="similarity">
    <text evidence="7">Belongs to the AB hydrolase superfamily. MetX family.</text>
</comment>
<evidence type="ECO:0000256" key="6">
    <source>
        <dbReference type="ARBA" id="ARBA00023315"/>
    </source>
</evidence>
<comment type="pathway">
    <text evidence="7">Amino-acid biosynthesis; L-methionine biosynthesis via de novo pathway; O-acetyl-L-homoserine from L-homoserine: step 1/1.</text>
</comment>
<evidence type="ECO:0000256" key="2">
    <source>
        <dbReference type="ARBA" id="ARBA00022490"/>
    </source>
</evidence>
<dbReference type="GO" id="GO:0005737">
    <property type="term" value="C:cytoplasm"/>
    <property type="evidence" value="ECO:0007669"/>
    <property type="project" value="UniProtKB-SubCell"/>
</dbReference>
<comment type="subcellular location">
    <subcellularLocation>
        <location evidence="7">Cytoplasm</location>
    </subcellularLocation>
</comment>
<dbReference type="EC" id="2.3.1.31" evidence="7"/>
<evidence type="ECO:0000256" key="8">
    <source>
        <dbReference type="PIRSR" id="PIRSR000443-1"/>
    </source>
</evidence>
<feature type="binding site" evidence="7">
    <location>
        <position position="233"/>
    </location>
    <ligand>
        <name>substrate</name>
    </ligand>
</feature>
<reference evidence="10 11" key="1">
    <citation type="journal article" date="2010" name="Stand. Genomic Sci.">
        <title>Complete genome sequence of Acetohalobium arabaticum type strain (Z-7288).</title>
        <authorList>
            <person name="Sikorski J."/>
            <person name="Lapidus A."/>
            <person name="Chertkov O."/>
            <person name="Lucas S."/>
            <person name="Copeland A."/>
            <person name="Glavina Del Rio T."/>
            <person name="Nolan M."/>
            <person name="Tice H."/>
            <person name="Cheng J.F."/>
            <person name="Han C."/>
            <person name="Brambilla E."/>
            <person name="Pitluck S."/>
            <person name="Liolios K."/>
            <person name="Ivanova N."/>
            <person name="Mavromatis K."/>
            <person name="Mikhailova N."/>
            <person name="Pati A."/>
            <person name="Bruce D."/>
            <person name="Detter C."/>
            <person name="Tapia R."/>
            <person name="Goodwin L."/>
            <person name="Chen A."/>
            <person name="Palaniappan K."/>
            <person name="Land M."/>
            <person name="Hauser L."/>
            <person name="Chang Y.J."/>
            <person name="Jeffries C.D."/>
            <person name="Rohde M."/>
            <person name="Goker M."/>
            <person name="Spring S."/>
            <person name="Woyke T."/>
            <person name="Bristow J."/>
            <person name="Eisen J.A."/>
            <person name="Markowitz V."/>
            <person name="Hugenholtz P."/>
            <person name="Kyrpides N.C."/>
            <person name="Klenk H.P."/>
        </authorList>
    </citation>
    <scope>NUCLEOTIDE SEQUENCE [LARGE SCALE GENOMIC DNA]</scope>
    <source>
        <strain evidence="11">ATCC 49924 / DSM 5501 / Z-7288</strain>
    </source>
</reference>
<comment type="subunit">
    <text evidence="1 7">Homodimer.</text>
</comment>
<evidence type="ECO:0000256" key="3">
    <source>
        <dbReference type="ARBA" id="ARBA00022605"/>
    </source>
</evidence>
<comment type="function">
    <text evidence="7">Transfers an acetyl group from acetyl-CoA to L-homoserine, forming acetyl-L-homoserine.</text>
</comment>
<keyword evidence="4 7" id="KW-0808">Transferase</keyword>
<dbReference type="GO" id="GO:0009086">
    <property type="term" value="P:methionine biosynthetic process"/>
    <property type="evidence" value="ECO:0007669"/>
    <property type="project" value="UniProtKB-UniRule"/>
</dbReference>
<proteinExistence type="inferred from homology"/>
<feature type="active site" evidence="7 8">
    <location>
        <position position="327"/>
    </location>
</feature>
<evidence type="ECO:0000259" key="9">
    <source>
        <dbReference type="Pfam" id="PF00561"/>
    </source>
</evidence>
<keyword evidence="3 7" id="KW-0028">Amino-acid biosynthesis</keyword>
<dbReference type="KEGG" id="aar:Acear_1147"/>
<dbReference type="UniPathway" id="UPA00051">
    <property type="reaction ID" value="UER00074"/>
</dbReference>
<dbReference type="Pfam" id="PF00561">
    <property type="entry name" value="Abhydrolase_1"/>
    <property type="match status" value="1"/>
</dbReference>
<evidence type="ECO:0000313" key="10">
    <source>
        <dbReference type="EMBL" id="ADL12669.1"/>
    </source>
</evidence>
<evidence type="ECO:0000256" key="4">
    <source>
        <dbReference type="ARBA" id="ARBA00022679"/>
    </source>
</evidence>
<dbReference type="HAMAP" id="MF_00296">
    <property type="entry name" value="MetX_acyltransf"/>
    <property type="match status" value="1"/>
</dbReference>
<dbReference type="HOGENOM" id="CLU_028760_1_2_9"/>
<dbReference type="RefSeq" id="WP_013278115.1">
    <property type="nucleotide sequence ID" value="NC_014378.1"/>
</dbReference>
<dbReference type="NCBIfam" id="NF001209">
    <property type="entry name" value="PRK00175.1"/>
    <property type="match status" value="1"/>
</dbReference>
<dbReference type="Gene3D" id="3.40.50.1820">
    <property type="entry name" value="alpha/beta hydrolase"/>
    <property type="match status" value="1"/>
</dbReference>
<dbReference type="PIRSF" id="PIRSF000443">
    <property type="entry name" value="Homoser_Ac_trans"/>
    <property type="match status" value="1"/>
</dbReference>
<dbReference type="eggNOG" id="COG2021">
    <property type="taxonomic scope" value="Bacteria"/>
</dbReference>
<dbReference type="STRING" id="574087.Acear_1147"/>
<keyword evidence="6 7" id="KW-0012">Acyltransferase</keyword>
<dbReference type="InterPro" id="IPR029058">
    <property type="entry name" value="AB_hydrolase_fold"/>
</dbReference>
<feature type="binding site" evidence="7">
    <location>
        <position position="361"/>
    </location>
    <ligand>
        <name>substrate</name>
    </ligand>
</feature>
<evidence type="ECO:0000313" key="11">
    <source>
        <dbReference type="Proteomes" id="UP000001661"/>
    </source>
</evidence>
<sequence>MSIPSKRLNSVNSVGLVKTKELTLFEEEEFYFESGAKLSPIDVAYETYGTLNSKKDNVVLICHPLTASAHAAGWYTKDDKRPGLWDPLIGPGKAIDTNQYYVICSNILGGCYGTTGPASINPETGKEYGLNFPVVTIKDMVNLQKALLDRLGIKQLAAVIGGSMGGMQVLRWAVEYPDFVEKIIPIATSGRLKARTMAYNQLAIDAIKNDPDWQNGDYYDSNRKPTKGMALARKIGMITYRTSEAFQSEFGRDRIEDKDFYSLDNQFQINSYLDYQGEKFMNRFDANSFIYLTKAMDLFDLSRDYKSFEAALSKIEAENLLITIDSDKLFPPEESMEIVEGIQKVGGKIKHHQINSEVGHDSFLIEFNKLDDPIRNFL</sequence>